<evidence type="ECO:0000256" key="2">
    <source>
        <dbReference type="SAM" id="SignalP"/>
    </source>
</evidence>
<feature type="signal peptide" evidence="2">
    <location>
        <begin position="1"/>
        <end position="22"/>
    </location>
</feature>
<keyword evidence="4" id="KW-1185">Reference proteome</keyword>
<dbReference type="STRING" id="688867.SAMN05660236_1630"/>
<proteinExistence type="predicted"/>
<evidence type="ECO:0000313" key="3">
    <source>
        <dbReference type="EMBL" id="SKC56713.1"/>
    </source>
</evidence>
<dbReference type="AlphaFoldDB" id="A0A1T5JZB6"/>
<feature type="chain" id="PRO_5012911080" evidence="2">
    <location>
        <begin position="23"/>
        <end position="46"/>
    </location>
</feature>
<evidence type="ECO:0000256" key="1">
    <source>
        <dbReference type="SAM" id="MobiDB-lite"/>
    </source>
</evidence>
<protein>
    <submittedName>
        <fullName evidence="3">Uncharacterized protein</fullName>
    </submittedName>
</protein>
<dbReference type="Proteomes" id="UP000190961">
    <property type="component" value="Unassembled WGS sequence"/>
</dbReference>
<organism evidence="3 4">
    <name type="scientific">Ohtaekwangia koreensis</name>
    <dbReference type="NCBI Taxonomy" id="688867"/>
    <lineage>
        <taxon>Bacteria</taxon>
        <taxon>Pseudomonadati</taxon>
        <taxon>Bacteroidota</taxon>
        <taxon>Cytophagia</taxon>
        <taxon>Cytophagales</taxon>
        <taxon>Fulvivirgaceae</taxon>
        <taxon>Ohtaekwangia</taxon>
    </lineage>
</organism>
<evidence type="ECO:0000313" key="4">
    <source>
        <dbReference type="Proteomes" id="UP000190961"/>
    </source>
</evidence>
<reference evidence="3 4" key="1">
    <citation type="submission" date="2017-02" db="EMBL/GenBank/DDBJ databases">
        <authorList>
            <person name="Peterson S.W."/>
        </authorList>
    </citation>
    <scope>NUCLEOTIDE SEQUENCE [LARGE SCALE GENOMIC DNA]</scope>
    <source>
        <strain evidence="3 4">DSM 25262</strain>
    </source>
</reference>
<dbReference type="RefSeq" id="WP_159453631.1">
    <property type="nucleotide sequence ID" value="NZ_FUZU01000001.1"/>
</dbReference>
<gene>
    <name evidence="3" type="ORF">SAMN05660236_1630</name>
</gene>
<accession>A0A1T5JZB6</accession>
<keyword evidence="2" id="KW-0732">Signal</keyword>
<dbReference type="EMBL" id="FUZU01000001">
    <property type="protein sequence ID" value="SKC56713.1"/>
    <property type="molecule type" value="Genomic_DNA"/>
</dbReference>
<dbReference type="PROSITE" id="PS51257">
    <property type="entry name" value="PROKAR_LIPOPROTEIN"/>
    <property type="match status" value="1"/>
</dbReference>
<feature type="region of interest" description="Disordered" evidence="1">
    <location>
        <begin position="24"/>
        <end position="46"/>
    </location>
</feature>
<sequence>MKKLIYILMLSLLAGITVTSCTEEEVTPQIELNGGGGESEDKEKPR</sequence>
<name>A0A1T5JZB6_9BACT</name>